<dbReference type="InterPro" id="IPR008909">
    <property type="entry name" value="DALR_anticod-bd"/>
</dbReference>
<dbReference type="InterPro" id="IPR001278">
    <property type="entry name" value="Arg-tRNA-ligase"/>
</dbReference>
<keyword evidence="5 11" id="KW-0067">ATP-binding</keyword>
<evidence type="ECO:0000256" key="2">
    <source>
        <dbReference type="ARBA" id="ARBA00012837"/>
    </source>
</evidence>
<dbReference type="PANTHER" id="PTHR11956">
    <property type="entry name" value="ARGINYL-TRNA SYNTHETASE"/>
    <property type="match status" value="1"/>
</dbReference>
<dbReference type="FunFam" id="1.10.730.10:FF:000006">
    <property type="entry name" value="Arginyl-tRNA synthetase 2, mitochondrial"/>
    <property type="match status" value="1"/>
</dbReference>
<dbReference type="Gene3D" id="1.10.730.10">
    <property type="entry name" value="Isoleucyl-tRNA Synthetase, Domain 1"/>
    <property type="match status" value="1"/>
</dbReference>
<dbReference type="SMART" id="SM00836">
    <property type="entry name" value="DALR_1"/>
    <property type="match status" value="1"/>
</dbReference>
<evidence type="ECO:0000256" key="7">
    <source>
        <dbReference type="ARBA" id="ARBA00023146"/>
    </source>
</evidence>
<dbReference type="InterPro" id="IPR014729">
    <property type="entry name" value="Rossmann-like_a/b/a_fold"/>
</dbReference>
<evidence type="ECO:0000256" key="10">
    <source>
        <dbReference type="ARBA" id="ARBA00049595"/>
    </source>
</evidence>
<evidence type="ECO:0000256" key="11">
    <source>
        <dbReference type="RuleBase" id="RU363038"/>
    </source>
</evidence>
<dbReference type="Gene3D" id="3.40.50.620">
    <property type="entry name" value="HUPs"/>
    <property type="match status" value="1"/>
</dbReference>
<comment type="caution">
    <text evidence="13">The sequence shown here is derived from an EMBL/GenBank/DDBJ whole genome shotgun (WGS) entry which is preliminary data.</text>
</comment>
<protein>
    <recommendedName>
        <fullName evidence="8">Probable arginine--tRNA ligase, mitochondrial</fullName>
        <ecNumber evidence="2">6.1.1.19</ecNumber>
    </recommendedName>
</protein>
<dbReference type="EMBL" id="BMAW01100596">
    <property type="protein sequence ID" value="GFS95832.1"/>
    <property type="molecule type" value="Genomic_DNA"/>
</dbReference>
<proteinExistence type="inferred from homology"/>
<keyword evidence="3 11" id="KW-0436">Ligase</keyword>
<dbReference type="PANTHER" id="PTHR11956:SF11">
    <property type="entry name" value="ARGININE--TRNA LIGASE, MITOCHONDRIAL-RELATED"/>
    <property type="match status" value="1"/>
</dbReference>
<dbReference type="GO" id="GO:0032543">
    <property type="term" value="P:mitochondrial translation"/>
    <property type="evidence" value="ECO:0007669"/>
    <property type="project" value="TreeGrafter"/>
</dbReference>
<evidence type="ECO:0000259" key="12">
    <source>
        <dbReference type="SMART" id="SM00836"/>
    </source>
</evidence>
<sequence>MASFFRWRIADKIIPVLKKTSSYDGLLRPSVVSTFVRVNRSPGQQPQLYIPLERLTDILPQKDNLMNPKEFVRLLRNQGLPTAEGFIDITLNESPLSVVFTVDKHVFSKIILMDICSNDEIMAKSSCLFQKVSPKKVIVDCCLPKVGETFKMAHFRSAIHANFIANINKTAGHNVTKVTHIQDWSLESAFLLTGFHHFGSKEKLLQEPSQHLSEVSKAAISEYRNNPDFRNEVNHYFKKMKEGDIDIISKWNYLKNICQKQLDSIYKKIDLTFDDVLFDSSYSSEIEEIERNLLRKKLIVIQDDGKVKVNINSDYEGIKNTFRENEMNSFLYGLSRAIFSVSYRKKKHDFDLMYHVAPTSEKNLFSLVHLLLKELGHDWSDHFQHIRLKNISHFKQNKNVGAEQVMDRAKIIMLDKLKRDLQMQVDETVEQMAEILSLSSLSIHDMKHRRNVDYEFSWKDVLSFGQNSGVSLQLCHAGLKGLQEDSDYIFKVEIDTSPLLEPASQNLIKHLSRFDEMVYKSYVTLEPCIILQYLFSLWYFIDKASNVMKIDIKEKRLIVLKARLMLYEATLKTLRRGLYLLGITPYETNYSPPDFVKK</sequence>
<dbReference type="Pfam" id="PF00750">
    <property type="entry name" value="tRNA-synt_1d"/>
    <property type="match status" value="1"/>
</dbReference>
<dbReference type="Proteomes" id="UP000887013">
    <property type="component" value="Unassembled WGS sequence"/>
</dbReference>
<dbReference type="SUPFAM" id="SSF47323">
    <property type="entry name" value="Anticodon-binding domain of a subclass of class I aminoacyl-tRNA synthetases"/>
    <property type="match status" value="1"/>
</dbReference>
<dbReference type="GO" id="GO:0004814">
    <property type="term" value="F:arginine-tRNA ligase activity"/>
    <property type="evidence" value="ECO:0007669"/>
    <property type="project" value="UniProtKB-EC"/>
</dbReference>
<evidence type="ECO:0000313" key="14">
    <source>
        <dbReference type="Proteomes" id="UP000887013"/>
    </source>
</evidence>
<accession>A0A8X6N639</accession>
<keyword evidence="4 11" id="KW-0547">Nucleotide-binding</keyword>
<evidence type="ECO:0000256" key="3">
    <source>
        <dbReference type="ARBA" id="ARBA00022598"/>
    </source>
</evidence>
<name>A0A8X6N639_NEPPI</name>
<dbReference type="OrthoDB" id="68056at2759"/>
<dbReference type="SUPFAM" id="SSF52374">
    <property type="entry name" value="Nucleotidylyl transferase"/>
    <property type="match status" value="1"/>
</dbReference>
<keyword evidence="7 11" id="KW-0030">Aminoacyl-tRNA synthetase</keyword>
<organism evidence="13 14">
    <name type="scientific">Nephila pilipes</name>
    <name type="common">Giant wood spider</name>
    <name type="synonym">Nephila maculata</name>
    <dbReference type="NCBI Taxonomy" id="299642"/>
    <lineage>
        <taxon>Eukaryota</taxon>
        <taxon>Metazoa</taxon>
        <taxon>Ecdysozoa</taxon>
        <taxon>Arthropoda</taxon>
        <taxon>Chelicerata</taxon>
        <taxon>Arachnida</taxon>
        <taxon>Araneae</taxon>
        <taxon>Araneomorphae</taxon>
        <taxon>Entelegynae</taxon>
        <taxon>Araneoidea</taxon>
        <taxon>Nephilidae</taxon>
        <taxon>Nephila</taxon>
    </lineage>
</organism>
<feature type="domain" description="DALR anticodon binding" evidence="12">
    <location>
        <begin position="472"/>
        <end position="589"/>
    </location>
</feature>
<dbReference type="Pfam" id="PF05746">
    <property type="entry name" value="DALR_1"/>
    <property type="match status" value="1"/>
</dbReference>
<gene>
    <name evidence="13" type="primary">rars2</name>
    <name evidence="13" type="ORF">NPIL_17801</name>
</gene>
<dbReference type="EC" id="6.1.1.19" evidence="2"/>
<evidence type="ECO:0000256" key="1">
    <source>
        <dbReference type="ARBA" id="ARBA00005594"/>
    </source>
</evidence>
<keyword evidence="6 11" id="KW-0648">Protein biosynthesis</keyword>
<dbReference type="GO" id="GO:0005524">
    <property type="term" value="F:ATP binding"/>
    <property type="evidence" value="ECO:0007669"/>
    <property type="project" value="UniProtKB-KW"/>
</dbReference>
<reference evidence="13" key="1">
    <citation type="submission" date="2020-08" db="EMBL/GenBank/DDBJ databases">
        <title>Multicomponent nature underlies the extraordinary mechanical properties of spider dragline silk.</title>
        <authorList>
            <person name="Kono N."/>
            <person name="Nakamura H."/>
            <person name="Mori M."/>
            <person name="Yoshida Y."/>
            <person name="Ohtoshi R."/>
            <person name="Malay A.D."/>
            <person name="Moran D.A.P."/>
            <person name="Tomita M."/>
            <person name="Numata K."/>
            <person name="Arakawa K."/>
        </authorList>
    </citation>
    <scope>NUCLEOTIDE SEQUENCE</scope>
</reference>
<evidence type="ECO:0000256" key="4">
    <source>
        <dbReference type="ARBA" id="ARBA00022741"/>
    </source>
</evidence>
<dbReference type="GO" id="GO:0005739">
    <property type="term" value="C:mitochondrion"/>
    <property type="evidence" value="ECO:0007669"/>
    <property type="project" value="TreeGrafter"/>
</dbReference>
<comment type="catalytic activity">
    <reaction evidence="9">
        <text>tRNA(Arg) + L-arginine + ATP = L-arginyl-tRNA(Arg) + AMP + diphosphate</text>
        <dbReference type="Rhea" id="RHEA:20301"/>
        <dbReference type="Rhea" id="RHEA-COMP:9658"/>
        <dbReference type="Rhea" id="RHEA-COMP:9673"/>
        <dbReference type="ChEBI" id="CHEBI:30616"/>
        <dbReference type="ChEBI" id="CHEBI:32682"/>
        <dbReference type="ChEBI" id="CHEBI:33019"/>
        <dbReference type="ChEBI" id="CHEBI:78442"/>
        <dbReference type="ChEBI" id="CHEBI:78513"/>
        <dbReference type="ChEBI" id="CHEBI:456215"/>
        <dbReference type="EC" id="6.1.1.19"/>
    </reaction>
</comment>
<comment type="function">
    <text evidence="10">Catalyzes the attachment of arginine to tRNA(Arg) in a two-step reaction: arginine is first activated by ATP to form Arg-AMP and then transferred to the acceptor end of tRNA(Arg).</text>
</comment>
<dbReference type="InterPro" id="IPR009080">
    <property type="entry name" value="tRNAsynth_Ia_anticodon-bd"/>
</dbReference>
<comment type="similarity">
    <text evidence="1 11">Belongs to the class-I aminoacyl-tRNA synthetase family.</text>
</comment>
<evidence type="ECO:0000256" key="6">
    <source>
        <dbReference type="ARBA" id="ARBA00022917"/>
    </source>
</evidence>
<keyword evidence="14" id="KW-1185">Reference proteome</keyword>
<dbReference type="AlphaFoldDB" id="A0A8X6N639"/>
<dbReference type="InterPro" id="IPR035684">
    <property type="entry name" value="ArgRS_core"/>
</dbReference>
<evidence type="ECO:0000256" key="9">
    <source>
        <dbReference type="ARBA" id="ARBA00049339"/>
    </source>
</evidence>
<evidence type="ECO:0000256" key="8">
    <source>
        <dbReference type="ARBA" id="ARBA00039495"/>
    </source>
</evidence>
<dbReference type="GO" id="GO:0006420">
    <property type="term" value="P:arginyl-tRNA aminoacylation"/>
    <property type="evidence" value="ECO:0007669"/>
    <property type="project" value="InterPro"/>
</dbReference>
<evidence type="ECO:0000256" key="5">
    <source>
        <dbReference type="ARBA" id="ARBA00022840"/>
    </source>
</evidence>
<evidence type="ECO:0000313" key="13">
    <source>
        <dbReference type="EMBL" id="GFS95832.1"/>
    </source>
</evidence>